<feature type="signal peptide" evidence="1">
    <location>
        <begin position="1"/>
        <end position="20"/>
    </location>
</feature>
<sequence length="98" mass="10103">MKTSALILAAALFAPVLASAQTSQPLTRAEVRAELAALVKVGYHPGAGNNPHYPDQIQEAQARLHAAQGNSGYGANSAAGVESGVKLPAATGDLYRHR</sequence>
<dbReference type="Proteomes" id="UP000220629">
    <property type="component" value="Unassembled WGS sequence"/>
</dbReference>
<dbReference type="AlphaFoldDB" id="A0A2A7SBG3"/>
<protein>
    <submittedName>
        <fullName evidence="2">DUF4148 domain-containing protein</fullName>
    </submittedName>
</protein>
<feature type="chain" id="PRO_5013015529" evidence="1">
    <location>
        <begin position="21"/>
        <end position="98"/>
    </location>
</feature>
<evidence type="ECO:0000256" key="1">
    <source>
        <dbReference type="SAM" id="SignalP"/>
    </source>
</evidence>
<gene>
    <name evidence="2" type="ORF">CRM94_01920</name>
</gene>
<name>A0A2A7SBG3_BURGA</name>
<dbReference type="Pfam" id="PF13663">
    <property type="entry name" value="DUF4148"/>
    <property type="match status" value="1"/>
</dbReference>
<dbReference type="RefSeq" id="WP_096752082.1">
    <property type="nucleotide sequence ID" value="NZ_CADEPO010000010.1"/>
</dbReference>
<keyword evidence="1" id="KW-0732">Signal</keyword>
<reference evidence="3" key="1">
    <citation type="submission" date="2017-09" db="EMBL/GenBank/DDBJ databases">
        <title>FDA dAtabase for Regulatory Grade micrObial Sequences (FDA-ARGOS): Supporting development and validation of Infectious Disease Dx tests.</title>
        <authorList>
            <person name="Minogue T."/>
            <person name="Wolcott M."/>
            <person name="Wasieloski L."/>
            <person name="Aguilar W."/>
            <person name="Moore D."/>
            <person name="Tallon L."/>
            <person name="Sadzewicz L."/>
            <person name="Ott S."/>
            <person name="Zhao X."/>
            <person name="Nagaraj S."/>
            <person name="Vavikolanu K."/>
            <person name="Aluvathingal J."/>
            <person name="Nadendla S."/>
            <person name="Sichtig H."/>
        </authorList>
    </citation>
    <scope>NUCLEOTIDE SEQUENCE [LARGE SCALE GENOMIC DNA]</scope>
    <source>
        <strain evidence="3">FDAARGOS_390</strain>
    </source>
</reference>
<comment type="caution">
    <text evidence="2">The sequence shown here is derived from an EMBL/GenBank/DDBJ whole genome shotgun (WGS) entry which is preliminary data.</text>
</comment>
<accession>A0A2A7SBG3</accession>
<proteinExistence type="predicted"/>
<dbReference type="InterPro" id="IPR025421">
    <property type="entry name" value="DUF4148"/>
</dbReference>
<dbReference type="EMBL" id="PDDY01000001">
    <property type="protein sequence ID" value="PEH41017.1"/>
    <property type="molecule type" value="Genomic_DNA"/>
</dbReference>
<evidence type="ECO:0000313" key="3">
    <source>
        <dbReference type="Proteomes" id="UP000220629"/>
    </source>
</evidence>
<organism evidence="2 3">
    <name type="scientific">Burkholderia gladioli</name>
    <name type="common">Pseudomonas marginata</name>
    <name type="synonym">Phytomonas marginata</name>
    <dbReference type="NCBI Taxonomy" id="28095"/>
    <lineage>
        <taxon>Bacteria</taxon>
        <taxon>Pseudomonadati</taxon>
        <taxon>Pseudomonadota</taxon>
        <taxon>Betaproteobacteria</taxon>
        <taxon>Burkholderiales</taxon>
        <taxon>Burkholderiaceae</taxon>
        <taxon>Burkholderia</taxon>
    </lineage>
</organism>
<evidence type="ECO:0000313" key="2">
    <source>
        <dbReference type="EMBL" id="PEH41017.1"/>
    </source>
</evidence>